<accession>A0A941B146</accession>
<evidence type="ECO:0000256" key="1">
    <source>
        <dbReference type="SAM" id="Phobius"/>
    </source>
</evidence>
<evidence type="ECO:0000313" key="3">
    <source>
        <dbReference type="Proteomes" id="UP000677875"/>
    </source>
</evidence>
<feature type="transmembrane region" description="Helical" evidence="1">
    <location>
        <begin position="46"/>
        <end position="65"/>
    </location>
</feature>
<feature type="transmembrane region" description="Helical" evidence="1">
    <location>
        <begin position="109"/>
        <end position="130"/>
    </location>
</feature>
<name>A0A941B146_9ACTN</name>
<dbReference type="EMBL" id="JAGPNL010000003">
    <property type="protein sequence ID" value="MBQ0827591.1"/>
    <property type="molecule type" value="Genomic_DNA"/>
</dbReference>
<feature type="transmembrane region" description="Helical" evidence="1">
    <location>
        <begin position="193"/>
        <end position="211"/>
    </location>
</feature>
<gene>
    <name evidence="2" type="ORF">J5Y05_13875</name>
</gene>
<comment type="caution">
    <text evidence="2">The sequence shown here is derived from an EMBL/GenBank/DDBJ whole genome shotgun (WGS) entry which is preliminary data.</text>
</comment>
<organism evidence="2 3">
    <name type="scientific">Streptomyces tagetis</name>
    <dbReference type="NCBI Taxonomy" id="2820809"/>
    <lineage>
        <taxon>Bacteria</taxon>
        <taxon>Bacillati</taxon>
        <taxon>Actinomycetota</taxon>
        <taxon>Actinomycetes</taxon>
        <taxon>Kitasatosporales</taxon>
        <taxon>Streptomycetaceae</taxon>
        <taxon>Streptomyces</taxon>
    </lineage>
</organism>
<feature type="transmembrane region" description="Helical" evidence="1">
    <location>
        <begin position="77"/>
        <end position="97"/>
    </location>
</feature>
<reference evidence="2" key="1">
    <citation type="submission" date="2021-04" db="EMBL/GenBank/DDBJ databases">
        <title>Genome seq and assembly of Streptomyces sp. RG38.</title>
        <authorList>
            <person name="Chhetri G."/>
        </authorList>
    </citation>
    <scope>NUCLEOTIDE SEQUENCE</scope>
    <source>
        <strain evidence="2">RG38</strain>
    </source>
</reference>
<dbReference type="Proteomes" id="UP000677875">
    <property type="component" value="Unassembled WGS sequence"/>
</dbReference>
<dbReference type="AlphaFoldDB" id="A0A941B146"/>
<dbReference type="RefSeq" id="WP_210872769.1">
    <property type="nucleotide sequence ID" value="NZ_JAGPNL010000003.1"/>
</dbReference>
<proteinExistence type="predicted"/>
<protein>
    <submittedName>
        <fullName evidence="2">DUF1648 domain-containing protein</fullName>
    </submittedName>
</protein>
<feature type="transmembrane region" description="Helical" evidence="1">
    <location>
        <begin position="165"/>
        <end position="187"/>
    </location>
</feature>
<keyword evidence="1" id="KW-0812">Transmembrane</keyword>
<keyword evidence="3" id="KW-1185">Reference proteome</keyword>
<evidence type="ECO:0000313" key="2">
    <source>
        <dbReference type="EMBL" id="MBQ0827591.1"/>
    </source>
</evidence>
<sequence length="310" mass="32568">MWPAWLWTAGITAVLAGSPLLARERLPDRLATHWNSSTPDGSMPLWAASAVPALVWLAMAVAVILTARRTPGLWPAVLLPTGVVLGGAQAAIVRSNLDVADWHQARMPGWWVAAVLIGATLAGVAGWLLVTRRHTGGRDGGDGTPALEIPEGRRMVWFSRAANPWLQLLAALTGLGAVATLAALAGGVAEPDALWGLFAGLAVASLAGGLCSSVQARVSERGLEVSFGPFNWPRRRWPAADIVTARAERRSPSQVGGWGYRFSGLGTTVMLRAGECLVVRARGRRSDFAVSVDDAERGAALLNALAGRTG</sequence>
<keyword evidence="1" id="KW-1133">Transmembrane helix</keyword>
<keyword evidence="1" id="KW-0472">Membrane</keyword>